<evidence type="ECO:0000256" key="2">
    <source>
        <dbReference type="SAM" id="Phobius"/>
    </source>
</evidence>
<reference evidence="3" key="2">
    <citation type="submission" date="2020-09" db="EMBL/GenBank/DDBJ databases">
        <authorList>
            <person name="Sun Q."/>
            <person name="Ohkuma M."/>
        </authorList>
    </citation>
    <scope>NUCLEOTIDE SEQUENCE</scope>
    <source>
        <strain evidence="3">JCM 4815</strain>
    </source>
</reference>
<keyword evidence="2" id="KW-1133">Transmembrane helix</keyword>
<keyword evidence="2" id="KW-0472">Membrane</keyword>
<feature type="transmembrane region" description="Helical" evidence="2">
    <location>
        <begin position="163"/>
        <end position="183"/>
    </location>
</feature>
<keyword evidence="2" id="KW-0812">Transmembrane</keyword>
<dbReference type="Proteomes" id="UP000622166">
    <property type="component" value="Unassembled WGS sequence"/>
</dbReference>
<protein>
    <submittedName>
        <fullName evidence="3">Uncharacterized protein</fullName>
    </submittedName>
</protein>
<proteinExistence type="predicted"/>
<organism evidence="3 4">
    <name type="scientific">Streptomyces poonensis</name>
    <dbReference type="NCBI Taxonomy" id="68255"/>
    <lineage>
        <taxon>Bacteria</taxon>
        <taxon>Bacillati</taxon>
        <taxon>Actinomycetota</taxon>
        <taxon>Actinomycetes</taxon>
        <taxon>Kitasatosporales</taxon>
        <taxon>Streptomycetaceae</taxon>
        <taxon>Streptomyces</taxon>
    </lineage>
</organism>
<gene>
    <name evidence="3" type="ORF">GCM10010365_67060</name>
</gene>
<feature type="compositionally biased region" description="Acidic residues" evidence="1">
    <location>
        <begin position="47"/>
        <end position="57"/>
    </location>
</feature>
<comment type="caution">
    <text evidence="3">The sequence shown here is derived from an EMBL/GenBank/DDBJ whole genome shotgun (WGS) entry which is preliminary data.</text>
</comment>
<evidence type="ECO:0000313" key="4">
    <source>
        <dbReference type="Proteomes" id="UP000622166"/>
    </source>
</evidence>
<feature type="transmembrane region" description="Helical" evidence="2">
    <location>
        <begin position="98"/>
        <end position="119"/>
    </location>
</feature>
<accession>A0A918Q9R5</accession>
<feature type="region of interest" description="Disordered" evidence="1">
    <location>
        <begin position="32"/>
        <end position="67"/>
    </location>
</feature>
<name>A0A918Q9R5_9ACTN</name>
<feature type="compositionally biased region" description="Low complexity" evidence="1">
    <location>
        <begin position="206"/>
        <end position="269"/>
    </location>
</feature>
<evidence type="ECO:0000313" key="3">
    <source>
        <dbReference type="EMBL" id="GGZ36824.1"/>
    </source>
</evidence>
<dbReference type="EMBL" id="BMVW01000019">
    <property type="protein sequence ID" value="GGZ36824.1"/>
    <property type="molecule type" value="Genomic_DNA"/>
</dbReference>
<dbReference type="AlphaFoldDB" id="A0A918Q9R5"/>
<feature type="compositionally biased region" description="Low complexity" evidence="1">
    <location>
        <begin position="288"/>
        <end position="314"/>
    </location>
</feature>
<sequence length="327" mass="32527">MGKAWRTSRNLQKRNQWFRSYVPLSCNRTTKYGKGRQAPGMRAKADDGEEKADDGEEREGGGGRGNKLDLSLPQVAGSAVAAVVAARLASYFGVYGTILGAGVVSVIATCGGTVLQHFLRRTGEQLRDAAAQTRPAEQPVRAPGEFGAATVHRARARGRRRPVIAAAVVFGVTMAGITTYELVSGTGLGGGNSTTVGDALSGHNKPSSSDDPGSSGSSDSTDSTDPTDSTGSTDDSGSPDSPGAVEDGGPSSTTPSATSGGTPTDGASAEDGGSGTEGSPAPDATESSAGEEPGADPAPSASATSPAPSADSRSGTADPDRAGSAAP</sequence>
<feature type="region of interest" description="Disordered" evidence="1">
    <location>
        <begin position="194"/>
        <end position="327"/>
    </location>
</feature>
<keyword evidence="4" id="KW-1185">Reference proteome</keyword>
<reference evidence="3" key="1">
    <citation type="journal article" date="2014" name="Int. J. Syst. Evol. Microbiol.">
        <title>Complete genome sequence of Corynebacterium casei LMG S-19264T (=DSM 44701T), isolated from a smear-ripened cheese.</title>
        <authorList>
            <consortium name="US DOE Joint Genome Institute (JGI-PGF)"/>
            <person name="Walter F."/>
            <person name="Albersmeier A."/>
            <person name="Kalinowski J."/>
            <person name="Ruckert C."/>
        </authorList>
    </citation>
    <scope>NUCLEOTIDE SEQUENCE</scope>
    <source>
        <strain evidence="3">JCM 4815</strain>
    </source>
</reference>
<evidence type="ECO:0000256" key="1">
    <source>
        <dbReference type="SAM" id="MobiDB-lite"/>
    </source>
</evidence>